<keyword evidence="10" id="KW-1185">Reference proteome</keyword>
<evidence type="ECO:0000256" key="2">
    <source>
        <dbReference type="ARBA" id="ARBA00022559"/>
    </source>
</evidence>
<dbReference type="AlphaFoldDB" id="K1WGL2"/>
<accession>K1WGL2</accession>
<dbReference type="InParanoid" id="K1WGL2"/>
<sequence length="241" mass="26775">MYLNFTSVLKGLFTFGSTTAEPPAKFVNADGESDHIYIRGDISDRGPCPALNALANQGYLPRDGRNITITDVHAVLKSALHFDGPLAANLAHSLKPIVRKDGTFDLFDMRKHNVLEHDRSVTRFDFRQGDNYTFQPTLFQALLADADGGPVTLASLAKTYNRRKKESRAAGSPALPMNLWFVNLLQTVSLLNTAQVALDRDLLVEFYLDEKIPDVVLQNHTPRTLYGLVGKALVLLFRSVF</sequence>
<proteinExistence type="inferred from homology"/>
<dbReference type="GO" id="GO:0046872">
    <property type="term" value="F:metal ion binding"/>
    <property type="evidence" value="ECO:0007669"/>
    <property type="project" value="UniProtKB-KW"/>
</dbReference>
<comment type="cofactor">
    <cofactor evidence="1">
        <name>heme b</name>
        <dbReference type="ChEBI" id="CHEBI:60344"/>
    </cofactor>
</comment>
<dbReference type="eggNOG" id="ENOG502QTVQ">
    <property type="taxonomic scope" value="Eukaryota"/>
</dbReference>
<evidence type="ECO:0000256" key="4">
    <source>
        <dbReference type="ARBA" id="ARBA00022723"/>
    </source>
</evidence>
<dbReference type="SUPFAM" id="SSF47571">
    <property type="entry name" value="Cloroperoxidase"/>
    <property type="match status" value="1"/>
</dbReference>
<dbReference type="Proteomes" id="UP000006753">
    <property type="component" value="Unassembled WGS sequence"/>
</dbReference>
<keyword evidence="2" id="KW-0575">Peroxidase</keyword>
<dbReference type="PANTHER" id="PTHR33577:SF18">
    <property type="entry name" value="HEME HALOPEROXIDASE FAMILY PROFILE DOMAIN-CONTAINING PROTEIN"/>
    <property type="match status" value="1"/>
</dbReference>
<dbReference type="Pfam" id="PF01328">
    <property type="entry name" value="Peroxidase_2"/>
    <property type="match status" value="1"/>
</dbReference>
<evidence type="ECO:0000256" key="6">
    <source>
        <dbReference type="ARBA" id="ARBA00023004"/>
    </source>
</evidence>
<keyword evidence="6" id="KW-0408">Iron</keyword>
<dbReference type="KEGG" id="mbe:MBM_05134"/>
<dbReference type="GO" id="GO:0004601">
    <property type="term" value="F:peroxidase activity"/>
    <property type="evidence" value="ECO:0007669"/>
    <property type="project" value="UniProtKB-KW"/>
</dbReference>
<dbReference type="InterPro" id="IPR036851">
    <property type="entry name" value="Chloroperoxidase-like_sf"/>
</dbReference>
<evidence type="ECO:0000256" key="7">
    <source>
        <dbReference type="ARBA" id="ARBA00025795"/>
    </source>
</evidence>
<evidence type="ECO:0000313" key="10">
    <source>
        <dbReference type="Proteomes" id="UP000006753"/>
    </source>
</evidence>
<dbReference type="HOGENOM" id="CLU_050230_6_0_1"/>
<dbReference type="Gene3D" id="1.10.489.10">
    <property type="entry name" value="Chloroperoxidase-like"/>
    <property type="match status" value="1"/>
</dbReference>
<dbReference type="OMA" id="TFQPAML"/>
<keyword evidence="5" id="KW-0560">Oxidoreductase</keyword>
<reference evidence="9 10" key="1">
    <citation type="journal article" date="2012" name="BMC Genomics">
        <title>Sequencing the genome of Marssonina brunnea reveals fungus-poplar co-evolution.</title>
        <authorList>
            <person name="Zhu S."/>
            <person name="Cao Y.-Z."/>
            <person name="Jiang C."/>
            <person name="Tan B.-Y."/>
            <person name="Wang Z."/>
            <person name="Feng S."/>
            <person name="Zhang L."/>
            <person name="Su X.-H."/>
            <person name="Brejova B."/>
            <person name="Vinar T."/>
            <person name="Xu M."/>
            <person name="Wang M.-X."/>
            <person name="Zhang S.-G."/>
            <person name="Huang M.-R."/>
            <person name="Wu R."/>
            <person name="Zhou Y."/>
        </authorList>
    </citation>
    <scope>NUCLEOTIDE SEQUENCE [LARGE SCALE GENOMIC DNA]</scope>
    <source>
        <strain evidence="9 10">MB_m1</strain>
    </source>
</reference>
<dbReference type="PROSITE" id="PS51405">
    <property type="entry name" value="HEME_HALOPEROXIDASE"/>
    <property type="match status" value="1"/>
</dbReference>
<evidence type="ECO:0000259" key="8">
    <source>
        <dbReference type="PROSITE" id="PS51405"/>
    </source>
</evidence>
<dbReference type="OrthoDB" id="407298at2759"/>
<keyword evidence="3" id="KW-0349">Heme</keyword>
<comment type="similarity">
    <text evidence="7">Belongs to the chloroperoxidase family.</text>
</comment>
<evidence type="ECO:0000256" key="1">
    <source>
        <dbReference type="ARBA" id="ARBA00001970"/>
    </source>
</evidence>
<evidence type="ECO:0000313" key="9">
    <source>
        <dbReference type="EMBL" id="EKD16665.1"/>
    </source>
</evidence>
<gene>
    <name evidence="9" type="ORF">MBM_05134</name>
</gene>
<dbReference type="GeneID" id="18761069"/>
<dbReference type="EMBL" id="JH921438">
    <property type="protein sequence ID" value="EKD16665.1"/>
    <property type="molecule type" value="Genomic_DNA"/>
</dbReference>
<dbReference type="InterPro" id="IPR000028">
    <property type="entry name" value="Chloroperoxidase"/>
</dbReference>
<keyword evidence="4" id="KW-0479">Metal-binding</keyword>
<evidence type="ECO:0000256" key="5">
    <source>
        <dbReference type="ARBA" id="ARBA00023002"/>
    </source>
</evidence>
<dbReference type="PANTHER" id="PTHR33577">
    <property type="entry name" value="STERIGMATOCYSTIN BIOSYNTHESIS PEROXIDASE STCC-RELATED"/>
    <property type="match status" value="1"/>
</dbReference>
<protein>
    <recommendedName>
        <fullName evidence="8">Heme haloperoxidase family profile domain-containing protein</fullName>
    </recommendedName>
</protein>
<organism evidence="9 10">
    <name type="scientific">Marssonina brunnea f. sp. multigermtubi (strain MB_m1)</name>
    <name type="common">Marssonina leaf spot fungus</name>
    <dbReference type="NCBI Taxonomy" id="1072389"/>
    <lineage>
        <taxon>Eukaryota</taxon>
        <taxon>Fungi</taxon>
        <taxon>Dikarya</taxon>
        <taxon>Ascomycota</taxon>
        <taxon>Pezizomycotina</taxon>
        <taxon>Leotiomycetes</taxon>
        <taxon>Helotiales</taxon>
        <taxon>Drepanopezizaceae</taxon>
        <taxon>Drepanopeziza</taxon>
    </lineage>
</organism>
<feature type="domain" description="Heme haloperoxidase family profile" evidence="8">
    <location>
        <begin position="33"/>
        <end position="235"/>
    </location>
</feature>
<name>K1WGL2_MARBU</name>
<evidence type="ECO:0000256" key="3">
    <source>
        <dbReference type="ARBA" id="ARBA00022617"/>
    </source>
</evidence>